<accession>A0AAT9JE32</accession>
<proteinExistence type="predicted"/>
<dbReference type="EMBL" id="BK068109">
    <property type="protein sequence ID" value="DBA56108.1"/>
    <property type="molecule type" value="Genomic_DNA"/>
</dbReference>
<reference evidence="1" key="2">
    <citation type="submission" date="2024-05" db="EMBL/GenBank/DDBJ databases">
        <authorList>
            <person name="Matrishin C.B."/>
            <person name="Kauffman K.M."/>
        </authorList>
    </citation>
    <scope>NUCLEOTIDE SEQUENCE</scope>
</reference>
<reference evidence="1" key="1">
    <citation type="journal article" date="2023" name="Microbiome">
        <title>Phages are unrecognized players in the ecology of the oral pathogen Porphyromonas gingivalis.</title>
        <authorList>
            <person name="Matrishin C.B."/>
            <person name="Haase E.M."/>
            <person name="Dewhirst F.E."/>
            <person name="Mark Welch J.L."/>
            <person name="Miranda-Sanchez F."/>
            <person name="Chen T."/>
            <person name="MacFarland D.C."/>
            <person name="Kauffman K.M."/>
        </authorList>
    </citation>
    <scope>NUCLEOTIDE SEQUENCE</scope>
</reference>
<protein>
    <submittedName>
        <fullName evidence="1">Uncharacterized protein</fullName>
    </submittedName>
</protein>
<name>A0AAT9JE32_9CAUD</name>
<evidence type="ECO:0000313" key="1">
    <source>
        <dbReference type="EMBL" id="DBA56108.1"/>
    </source>
</evidence>
<sequence>MLDAVGYAPFFVGNRCFLLETGFLSSVQQIQQACFHLLQGVFTYVLDYLCVMYFCNLFCWTVGLLDEKNNITPPSKKNFFKPAYCL</sequence>
<organism evidence="1">
    <name type="scientific">Porphyromonas phage phage028a_KCOM2799</name>
    <dbReference type="NCBI Taxonomy" id="3154118"/>
    <lineage>
        <taxon>Viruses</taxon>
        <taxon>Duplodnaviria</taxon>
        <taxon>Heunggongvirae</taxon>
        <taxon>Uroviricota</taxon>
        <taxon>Caudoviricetes</taxon>
        <taxon>Nixviridae</taxon>
        <taxon>Haasevirus</taxon>
        <taxon>Haasevirus pging00U</taxon>
    </lineage>
</organism>